<gene>
    <name evidence="2" type="ORF">SSX86_004904</name>
</gene>
<reference evidence="2 3" key="1">
    <citation type="submission" date="2024-04" db="EMBL/GenBank/DDBJ databases">
        <title>The reference genome of an endangered Asteraceae, Deinandra increscens subsp. villosa, native to the Central Coast of California.</title>
        <authorList>
            <person name="Guilliams M."/>
            <person name="Hasenstab-Lehman K."/>
            <person name="Meyer R."/>
            <person name="Mcevoy S."/>
        </authorList>
    </citation>
    <scope>NUCLEOTIDE SEQUENCE [LARGE SCALE GENOMIC DNA]</scope>
    <source>
        <tissue evidence="2">Leaf</tissue>
    </source>
</reference>
<evidence type="ECO:0000256" key="1">
    <source>
        <dbReference type="SAM" id="MobiDB-lite"/>
    </source>
</evidence>
<comment type="caution">
    <text evidence="2">The sequence shown here is derived from an EMBL/GenBank/DDBJ whole genome shotgun (WGS) entry which is preliminary data.</text>
</comment>
<dbReference type="EMBL" id="JBCNJP010000007">
    <property type="protein sequence ID" value="KAK9076570.1"/>
    <property type="molecule type" value="Genomic_DNA"/>
</dbReference>
<protein>
    <submittedName>
        <fullName evidence="2">Uncharacterized protein</fullName>
    </submittedName>
</protein>
<dbReference type="AlphaFoldDB" id="A0AAP0DK41"/>
<sequence>MAFFVDEEQVWKCPKHPSKRRSTGICPSCLRERLLTLCPECATNRPCSCNPLPPPSTSNSSSIFLFRFSGRRDGFLPPADTDGSGKSNITETEPAFRKSRSLAAPIGDGYDREFVEVEKKRLTNVSRNFWSVFKLSKTKKYDSNNLNDEESNKSPEDYSRMMRSRSVAVAAGDGFSPAPAKRRGWYLPSPMKAFRQTKTSKLQLHERSPMHRG</sequence>
<organism evidence="2 3">
    <name type="scientific">Deinandra increscens subsp. villosa</name>
    <dbReference type="NCBI Taxonomy" id="3103831"/>
    <lineage>
        <taxon>Eukaryota</taxon>
        <taxon>Viridiplantae</taxon>
        <taxon>Streptophyta</taxon>
        <taxon>Embryophyta</taxon>
        <taxon>Tracheophyta</taxon>
        <taxon>Spermatophyta</taxon>
        <taxon>Magnoliopsida</taxon>
        <taxon>eudicotyledons</taxon>
        <taxon>Gunneridae</taxon>
        <taxon>Pentapetalae</taxon>
        <taxon>asterids</taxon>
        <taxon>campanulids</taxon>
        <taxon>Asterales</taxon>
        <taxon>Asteraceae</taxon>
        <taxon>Asteroideae</taxon>
        <taxon>Heliantheae alliance</taxon>
        <taxon>Madieae</taxon>
        <taxon>Madiinae</taxon>
        <taxon>Deinandra</taxon>
    </lineage>
</organism>
<accession>A0AAP0DK41</accession>
<proteinExistence type="predicted"/>
<dbReference type="Pfam" id="PF05340">
    <property type="entry name" value="DUF740"/>
    <property type="match status" value="1"/>
</dbReference>
<dbReference type="PANTHER" id="PTHR34197">
    <property type="entry name" value="OS04G0591300 PROTEIN"/>
    <property type="match status" value="1"/>
</dbReference>
<dbReference type="InterPro" id="IPR008004">
    <property type="entry name" value="OCTOPUS-like"/>
</dbReference>
<name>A0AAP0DK41_9ASTR</name>
<feature type="region of interest" description="Disordered" evidence="1">
    <location>
        <begin position="76"/>
        <end position="97"/>
    </location>
</feature>
<evidence type="ECO:0000313" key="3">
    <source>
        <dbReference type="Proteomes" id="UP001408789"/>
    </source>
</evidence>
<dbReference type="PANTHER" id="PTHR34197:SF2">
    <property type="entry name" value="OS04G0591300 PROTEIN"/>
    <property type="match status" value="1"/>
</dbReference>
<keyword evidence="3" id="KW-1185">Reference proteome</keyword>
<evidence type="ECO:0000313" key="2">
    <source>
        <dbReference type="EMBL" id="KAK9076570.1"/>
    </source>
</evidence>
<dbReference type="Proteomes" id="UP001408789">
    <property type="component" value="Unassembled WGS sequence"/>
</dbReference>